<comment type="similarity">
    <text evidence="1 3">Belongs to the 4-oxalocrotonate tautomerase family.</text>
</comment>
<keyword evidence="6" id="KW-1185">Reference proteome</keyword>
<dbReference type="RefSeq" id="WP_123183566.1">
    <property type="nucleotide sequence ID" value="NZ_RHGB01000026.1"/>
</dbReference>
<dbReference type="CDD" id="cd00491">
    <property type="entry name" value="4Oxalocrotonate_Tautomerase"/>
    <property type="match status" value="1"/>
</dbReference>
<evidence type="ECO:0000259" key="4">
    <source>
        <dbReference type="Pfam" id="PF01361"/>
    </source>
</evidence>
<gene>
    <name evidence="5" type="ORF">D0911_17475</name>
</gene>
<dbReference type="Proteomes" id="UP000274695">
    <property type="component" value="Unassembled WGS sequence"/>
</dbReference>
<dbReference type="InterPro" id="IPR014347">
    <property type="entry name" value="Tautomerase/MIF_sf"/>
</dbReference>
<evidence type="ECO:0000256" key="1">
    <source>
        <dbReference type="ARBA" id="ARBA00006723"/>
    </source>
</evidence>
<dbReference type="InterPro" id="IPR004370">
    <property type="entry name" value="4-OT-like_dom"/>
</dbReference>
<dbReference type="EC" id="5.3.2.-" evidence="3"/>
<dbReference type="PANTHER" id="PTHR35530:SF1">
    <property type="entry name" value="2-HYDROXYMUCONATE TAUTOMERASE"/>
    <property type="match status" value="1"/>
</dbReference>
<dbReference type="Pfam" id="PF01361">
    <property type="entry name" value="Tautomerase"/>
    <property type="match status" value="1"/>
</dbReference>
<feature type="domain" description="4-oxalocrotonate tautomerase-like" evidence="4">
    <location>
        <begin position="3"/>
        <end position="58"/>
    </location>
</feature>
<sequence>MPIAQLFILEGRTTTQKNNLIREVTEAMSRSIDAPIERIRVIITEMPKGNFGIAGESAAVTSPPTLEP</sequence>
<reference evidence="5 6" key="1">
    <citation type="submission" date="2018-10" db="EMBL/GenBank/DDBJ databases">
        <title>Draft genome sequence of Zhongshania sp. DSW25-10.</title>
        <authorList>
            <person name="Oh J."/>
        </authorList>
    </citation>
    <scope>NUCLEOTIDE SEQUENCE [LARGE SCALE GENOMIC DNA]</scope>
    <source>
        <strain evidence="5 6">DSW25-10</strain>
    </source>
</reference>
<dbReference type="Gene3D" id="3.30.429.10">
    <property type="entry name" value="Macrophage Migration Inhibitory Factor"/>
    <property type="match status" value="1"/>
</dbReference>
<evidence type="ECO:0000313" key="6">
    <source>
        <dbReference type="Proteomes" id="UP000274695"/>
    </source>
</evidence>
<evidence type="ECO:0000256" key="2">
    <source>
        <dbReference type="ARBA" id="ARBA00023235"/>
    </source>
</evidence>
<protein>
    <recommendedName>
        <fullName evidence="3">Tautomerase</fullName>
        <ecNumber evidence="3">5.3.2.-</ecNumber>
    </recommendedName>
</protein>
<name>A0ABX9VZ41_9GAMM</name>
<keyword evidence="2 3" id="KW-0413">Isomerase</keyword>
<accession>A0ABX9VZ41</accession>
<dbReference type="NCBIfam" id="NF002571">
    <property type="entry name" value="PRK02220.1"/>
    <property type="match status" value="1"/>
</dbReference>
<evidence type="ECO:0000256" key="3">
    <source>
        <dbReference type="RuleBase" id="RU362032"/>
    </source>
</evidence>
<comment type="caution">
    <text evidence="5">The sequence shown here is derived from an EMBL/GenBank/DDBJ whole genome shotgun (WGS) entry which is preliminary data.</text>
</comment>
<proteinExistence type="inferred from homology"/>
<dbReference type="SUPFAM" id="SSF55331">
    <property type="entry name" value="Tautomerase/MIF"/>
    <property type="match status" value="1"/>
</dbReference>
<dbReference type="EMBL" id="RHGB01000026">
    <property type="protein sequence ID" value="RNL58818.1"/>
    <property type="molecule type" value="Genomic_DNA"/>
</dbReference>
<dbReference type="NCBIfam" id="TIGR00013">
    <property type="entry name" value="taut"/>
    <property type="match status" value="1"/>
</dbReference>
<evidence type="ECO:0000313" key="5">
    <source>
        <dbReference type="EMBL" id="RNL58818.1"/>
    </source>
</evidence>
<organism evidence="5 6">
    <name type="scientific">Zhongshania marina</name>
    <dbReference type="NCBI Taxonomy" id="2304603"/>
    <lineage>
        <taxon>Bacteria</taxon>
        <taxon>Pseudomonadati</taxon>
        <taxon>Pseudomonadota</taxon>
        <taxon>Gammaproteobacteria</taxon>
        <taxon>Cellvibrionales</taxon>
        <taxon>Spongiibacteraceae</taxon>
        <taxon>Zhongshania</taxon>
    </lineage>
</organism>
<dbReference type="PANTHER" id="PTHR35530">
    <property type="entry name" value="TAUTOMERASE-RELATED"/>
    <property type="match status" value="1"/>
</dbReference>
<dbReference type="InterPro" id="IPR018191">
    <property type="entry name" value="4-OT"/>
</dbReference>